<reference evidence="1 2" key="1">
    <citation type="submission" date="2013-08" db="EMBL/GenBank/DDBJ databases">
        <title>The genome sequence of Knoellia flava.</title>
        <authorList>
            <person name="Zhu W."/>
            <person name="Wang G."/>
        </authorList>
    </citation>
    <scope>NUCLEOTIDE SEQUENCE [LARGE SCALE GENOMIC DNA]</scope>
    <source>
        <strain evidence="1 2">TL1</strain>
    </source>
</reference>
<accession>A0ABR4XBX7</accession>
<dbReference type="Proteomes" id="UP000029990">
    <property type="component" value="Unassembled WGS sequence"/>
</dbReference>
<organism evidence="1 2">
    <name type="scientific">Knoellia flava TL1</name>
    <dbReference type="NCBI Taxonomy" id="1385518"/>
    <lineage>
        <taxon>Bacteria</taxon>
        <taxon>Bacillati</taxon>
        <taxon>Actinomycetota</taxon>
        <taxon>Actinomycetes</taxon>
        <taxon>Micrococcales</taxon>
        <taxon>Intrasporangiaceae</taxon>
        <taxon>Knoellia</taxon>
    </lineage>
</organism>
<evidence type="ECO:0000313" key="2">
    <source>
        <dbReference type="Proteomes" id="UP000029990"/>
    </source>
</evidence>
<sequence>MDVRIVGKPLPPPVLGGRGVLVGLQRGGEVETPRPVEGSSMTFDAALDVVVTQDGVDLRGPWVQGRRGDRFLYLCWGHDDGGGFVMARRAKLMLGVLDPVDLVDARDDALLVGRLSLVDARGGPVCAAVRPPAIRWTLERGLPADASQGPPA</sequence>
<comment type="caution">
    <text evidence="1">The sequence shown here is derived from an EMBL/GenBank/DDBJ whole genome shotgun (WGS) entry which is preliminary data.</text>
</comment>
<dbReference type="Pfam" id="PF19452">
    <property type="entry name" value="DUF5990"/>
    <property type="match status" value="1"/>
</dbReference>
<proteinExistence type="predicted"/>
<evidence type="ECO:0008006" key="3">
    <source>
        <dbReference type="Google" id="ProtNLM"/>
    </source>
</evidence>
<dbReference type="EMBL" id="AVPI01000035">
    <property type="protein sequence ID" value="KGN29948.1"/>
    <property type="molecule type" value="Genomic_DNA"/>
</dbReference>
<dbReference type="InterPro" id="IPR046032">
    <property type="entry name" value="DUF5990"/>
</dbReference>
<protein>
    <recommendedName>
        <fullName evidence="3">Monooxygenase</fullName>
    </recommendedName>
</protein>
<gene>
    <name evidence="1" type="ORF">N798_12180</name>
</gene>
<name>A0ABR4XBX7_9MICO</name>
<keyword evidence="2" id="KW-1185">Reference proteome</keyword>
<evidence type="ECO:0000313" key="1">
    <source>
        <dbReference type="EMBL" id="KGN29948.1"/>
    </source>
</evidence>
<dbReference type="RefSeq" id="WP_035948782.1">
    <property type="nucleotide sequence ID" value="NZ_AVPI01000035.1"/>
</dbReference>